<keyword evidence="9" id="KW-1133">Transmembrane helix</keyword>
<proteinExistence type="predicted"/>
<dbReference type="SUPFAM" id="SSF53756">
    <property type="entry name" value="UDP-Glycosyltransferase/glycogen phosphorylase"/>
    <property type="match status" value="1"/>
</dbReference>
<evidence type="ECO:0000256" key="6">
    <source>
        <dbReference type="ARBA" id="ARBA00022679"/>
    </source>
</evidence>
<evidence type="ECO:0000256" key="10">
    <source>
        <dbReference type="ARBA" id="ARBA00023136"/>
    </source>
</evidence>
<evidence type="ECO:0000313" key="14">
    <source>
        <dbReference type="EMBL" id="KAF9513455.1"/>
    </source>
</evidence>
<evidence type="ECO:0000256" key="9">
    <source>
        <dbReference type="ARBA" id="ARBA00022989"/>
    </source>
</evidence>
<comment type="caution">
    <text evidence="14">The sequence shown here is derived from an EMBL/GenBank/DDBJ whole genome shotgun (WGS) entry which is preliminary data.</text>
</comment>
<gene>
    <name evidence="14" type="ORF">BS47DRAFT_1296152</name>
</gene>
<dbReference type="Proteomes" id="UP000886523">
    <property type="component" value="Unassembled WGS sequence"/>
</dbReference>
<comment type="subcellular location">
    <subcellularLocation>
        <location evidence="1">Endoplasmic reticulum membrane</location>
        <topology evidence="1">Single-pass membrane protein</topology>
    </subcellularLocation>
</comment>
<keyword evidence="5" id="KW-0328">Glycosyltransferase</keyword>
<evidence type="ECO:0000256" key="5">
    <source>
        <dbReference type="ARBA" id="ARBA00022676"/>
    </source>
</evidence>
<dbReference type="GO" id="GO:0005789">
    <property type="term" value="C:endoplasmic reticulum membrane"/>
    <property type="evidence" value="ECO:0007669"/>
    <property type="project" value="UniProtKB-SubCell"/>
</dbReference>
<evidence type="ECO:0000313" key="15">
    <source>
        <dbReference type="Proteomes" id="UP000886523"/>
    </source>
</evidence>
<dbReference type="InterPro" id="IPR028098">
    <property type="entry name" value="Glyco_trans_4-like_N"/>
</dbReference>
<evidence type="ECO:0000256" key="7">
    <source>
        <dbReference type="ARBA" id="ARBA00022692"/>
    </source>
</evidence>
<evidence type="ECO:0000256" key="3">
    <source>
        <dbReference type="ARBA" id="ARBA00012611"/>
    </source>
</evidence>
<evidence type="ECO:0000256" key="11">
    <source>
        <dbReference type="ARBA" id="ARBA00024899"/>
    </source>
</evidence>
<dbReference type="GO" id="GO:0004578">
    <property type="term" value="F:chitobiosyldiphosphodolichol beta-mannosyltransferase activity"/>
    <property type="evidence" value="ECO:0007669"/>
    <property type="project" value="UniProtKB-EC"/>
</dbReference>
<evidence type="ECO:0000256" key="12">
    <source>
        <dbReference type="SAM" id="SignalP"/>
    </source>
</evidence>
<feature type="signal peptide" evidence="12">
    <location>
        <begin position="1"/>
        <end position="17"/>
    </location>
</feature>
<reference evidence="14" key="1">
    <citation type="journal article" date="2020" name="Nat. Commun.">
        <title>Large-scale genome sequencing of mycorrhizal fungi provides insights into the early evolution of symbiotic traits.</title>
        <authorList>
            <person name="Miyauchi S."/>
            <person name="Kiss E."/>
            <person name="Kuo A."/>
            <person name="Drula E."/>
            <person name="Kohler A."/>
            <person name="Sanchez-Garcia M."/>
            <person name="Morin E."/>
            <person name="Andreopoulos B."/>
            <person name="Barry K.W."/>
            <person name="Bonito G."/>
            <person name="Buee M."/>
            <person name="Carver A."/>
            <person name="Chen C."/>
            <person name="Cichocki N."/>
            <person name="Clum A."/>
            <person name="Culley D."/>
            <person name="Crous P.W."/>
            <person name="Fauchery L."/>
            <person name="Girlanda M."/>
            <person name="Hayes R.D."/>
            <person name="Keri Z."/>
            <person name="LaButti K."/>
            <person name="Lipzen A."/>
            <person name="Lombard V."/>
            <person name="Magnuson J."/>
            <person name="Maillard F."/>
            <person name="Murat C."/>
            <person name="Nolan M."/>
            <person name="Ohm R.A."/>
            <person name="Pangilinan J."/>
            <person name="Pereira M.F."/>
            <person name="Perotto S."/>
            <person name="Peter M."/>
            <person name="Pfister S."/>
            <person name="Riley R."/>
            <person name="Sitrit Y."/>
            <person name="Stielow J.B."/>
            <person name="Szollosi G."/>
            <person name="Zifcakova L."/>
            <person name="Stursova M."/>
            <person name="Spatafora J.W."/>
            <person name="Tedersoo L."/>
            <person name="Vaario L.M."/>
            <person name="Yamada A."/>
            <person name="Yan M."/>
            <person name="Wang P."/>
            <person name="Xu J."/>
            <person name="Bruns T."/>
            <person name="Baldrian P."/>
            <person name="Vilgalys R."/>
            <person name="Dunand C."/>
            <person name="Henrissat B."/>
            <person name="Grigoriev I.V."/>
            <person name="Hibbett D."/>
            <person name="Nagy L.G."/>
            <person name="Martin F.M."/>
        </authorList>
    </citation>
    <scope>NUCLEOTIDE SEQUENCE</scope>
    <source>
        <strain evidence="14">UP504</strain>
    </source>
</reference>
<sequence>MLKLVLQLCFAALPVVALYVAATKRPRRPFYRSVAILVLGDIGRSPRMMYHAESFAQHEFETFVVGYKGAEPTALLRSLPHVHFIHLTPSAAFIPHLPRAAFLLVAPLKVLFQILVVLHALFFRLPYTPQYICVQNPPSIPTLALVQLFARVRGCKVIIDWHNLGYSILAIRLGENSLPVRIAKWFEQTFGRRAYAHLFVTQAMKEHLSKTWGLQGRMVVLHDRPPRHFHQSSPSETHELFLNLPPFAPLMDSFFPKSSRPDSTIFTEMSSAPRSLVTNTGTPYAPTLLPVLRPDRPALVITSTSWTPDEDFSLLLKALAIYEHRARAINGPVNGAGDVHVSKKGQLPKLLMIVTGRGDLRDRYMREVEALETEGKWEWVRCRSVWMSSKDYPILLGSADLGVSLHSSSSALDLPMKVVDMFGCGLPVCALDFACLHELVQDGENGVIFHSADELASQFESLLTSFPEHTRLDRLRDSLREKLNPPTYPNTLPSSTWKWGTWTENWNRVVRPLVDERHTLSR</sequence>
<dbReference type="OrthoDB" id="614844at2759"/>
<dbReference type="PANTHER" id="PTHR13036">
    <property type="entry name" value="BETA1,4 MANNOSYLTRANSFERASE"/>
    <property type="match status" value="1"/>
</dbReference>
<comment type="pathway">
    <text evidence="2">Protein modification; protein glycosylation.</text>
</comment>
<feature type="domain" description="Glycosyltransferase subfamily 4-like N-terminal" evidence="13">
    <location>
        <begin position="52"/>
        <end position="222"/>
    </location>
</feature>
<keyword evidence="7" id="KW-0812">Transmembrane</keyword>
<evidence type="ECO:0000256" key="1">
    <source>
        <dbReference type="ARBA" id="ARBA00004389"/>
    </source>
</evidence>
<dbReference type="Gene3D" id="3.40.50.2000">
    <property type="entry name" value="Glycogen Phosphorylase B"/>
    <property type="match status" value="1"/>
</dbReference>
<keyword evidence="12" id="KW-0732">Signal</keyword>
<accession>A0A9P6AX07</accession>
<keyword evidence="8" id="KW-0256">Endoplasmic reticulum</keyword>
<dbReference type="InterPro" id="IPR026051">
    <property type="entry name" value="ALG1-like"/>
</dbReference>
<keyword evidence="10" id="KW-0472">Membrane</keyword>
<evidence type="ECO:0000259" key="13">
    <source>
        <dbReference type="Pfam" id="PF13579"/>
    </source>
</evidence>
<evidence type="ECO:0000256" key="8">
    <source>
        <dbReference type="ARBA" id="ARBA00022824"/>
    </source>
</evidence>
<dbReference type="Pfam" id="PF13579">
    <property type="entry name" value="Glyco_trans_4_4"/>
    <property type="match status" value="1"/>
</dbReference>
<evidence type="ECO:0000256" key="2">
    <source>
        <dbReference type="ARBA" id="ARBA00004922"/>
    </source>
</evidence>
<organism evidence="14 15">
    <name type="scientific">Hydnum rufescens UP504</name>
    <dbReference type="NCBI Taxonomy" id="1448309"/>
    <lineage>
        <taxon>Eukaryota</taxon>
        <taxon>Fungi</taxon>
        <taxon>Dikarya</taxon>
        <taxon>Basidiomycota</taxon>
        <taxon>Agaricomycotina</taxon>
        <taxon>Agaricomycetes</taxon>
        <taxon>Cantharellales</taxon>
        <taxon>Hydnaceae</taxon>
        <taxon>Hydnum</taxon>
    </lineage>
</organism>
<dbReference type="EMBL" id="MU128972">
    <property type="protein sequence ID" value="KAF9513455.1"/>
    <property type="molecule type" value="Genomic_DNA"/>
</dbReference>
<keyword evidence="6" id="KW-0808">Transferase</keyword>
<dbReference type="PANTHER" id="PTHR13036:SF0">
    <property type="entry name" value="CHITOBIOSYLDIPHOSPHODOLICHOL BETA-MANNOSYLTRANSFERASE"/>
    <property type="match status" value="1"/>
</dbReference>
<evidence type="ECO:0000256" key="4">
    <source>
        <dbReference type="ARBA" id="ARBA00015841"/>
    </source>
</evidence>
<name>A0A9P6AX07_9AGAM</name>
<keyword evidence="15" id="KW-1185">Reference proteome</keyword>
<protein>
    <recommendedName>
        <fullName evidence="4">Chitobiosyldiphosphodolichol beta-mannosyltransferase</fullName>
        <ecNumber evidence="3">2.4.1.142</ecNumber>
    </recommendedName>
</protein>
<dbReference type="EC" id="2.4.1.142" evidence="3"/>
<dbReference type="Pfam" id="PF13692">
    <property type="entry name" value="Glyco_trans_1_4"/>
    <property type="match status" value="1"/>
</dbReference>
<comment type="function">
    <text evidence="11">Participates in the formation of the lipid-linked precursor oligosaccharide for N-glycosylation. Involved in assembling the dolichol-pyrophosphate-GlcNAc(2)-Man(5) intermediate on the cytoplasmic surface of the ER.</text>
</comment>
<feature type="chain" id="PRO_5040231018" description="Chitobiosyldiphosphodolichol beta-mannosyltransferase" evidence="12">
    <location>
        <begin position="18"/>
        <end position="522"/>
    </location>
</feature>
<dbReference type="AlphaFoldDB" id="A0A9P6AX07"/>